<name>A0A8S5QQC4_9CAUD</name>
<sequence>MAGLNITLCELDLMGGVYTLWEHTIYLSYIFIS</sequence>
<organism evidence="1">
    <name type="scientific">Myoviridae sp. ctgXL3</name>
    <dbReference type="NCBI Taxonomy" id="2826681"/>
    <lineage>
        <taxon>Viruses</taxon>
        <taxon>Duplodnaviria</taxon>
        <taxon>Heunggongvirae</taxon>
        <taxon>Uroviricota</taxon>
        <taxon>Caudoviricetes</taxon>
    </lineage>
</organism>
<accession>A0A8S5QQC4</accession>
<proteinExistence type="predicted"/>
<protein>
    <submittedName>
        <fullName evidence="1">Uncharacterized protein</fullName>
    </submittedName>
</protein>
<dbReference type="EMBL" id="BK015712">
    <property type="protein sequence ID" value="DAE21471.1"/>
    <property type="molecule type" value="Genomic_DNA"/>
</dbReference>
<evidence type="ECO:0000313" key="1">
    <source>
        <dbReference type="EMBL" id="DAE21471.1"/>
    </source>
</evidence>
<reference evidence="1" key="1">
    <citation type="journal article" date="2021" name="Proc. Natl. Acad. Sci. U.S.A.">
        <title>A Catalog of Tens of Thousands of Viruses from Human Metagenomes Reveals Hidden Associations with Chronic Diseases.</title>
        <authorList>
            <person name="Tisza M.J."/>
            <person name="Buck C.B."/>
        </authorList>
    </citation>
    <scope>NUCLEOTIDE SEQUENCE</scope>
    <source>
        <strain evidence="1">CtgXL3</strain>
    </source>
</reference>